<accession>A0A8J6QIJ7</accession>
<dbReference type="RefSeq" id="WP_188217476.1">
    <property type="nucleotide sequence ID" value="NZ_BAABGH010000009.1"/>
</dbReference>
<feature type="domain" description="Outer membrane protein beta-barrel" evidence="3">
    <location>
        <begin position="44"/>
        <end position="189"/>
    </location>
</feature>
<evidence type="ECO:0000259" key="3">
    <source>
        <dbReference type="Pfam" id="PF13505"/>
    </source>
</evidence>
<evidence type="ECO:0000256" key="2">
    <source>
        <dbReference type="SAM" id="SignalP"/>
    </source>
</evidence>
<sequence length="192" mass="21737">MKLKICFVFFLLSIVIKSVAQDSKFSVGINSPIPFDHNFINKYYNGVVDLGIDYKLFSTKTLGLGLAFNAGLLKSDESVIDLKIKSYVIQPKLFIEFNIVKFHPFLRGGYSSMIFRTKERSEEIGGYYGVALSLNNTQSGLNINPGLKYNINDDFFVQAQYDHIYLGSEEPIRRTRYNNAVHIIKIGLGVCL</sequence>
<dbReference type="Gene3D" id="2.40.160.20">
    <property type="match status" value="1"/>
</dbReference>
<dbReference type="SUPFAM" id="SSF56925">
    <property type="entry name" value="OMPA-like"/>
    <property type="match status" value="1"/>
</dbReference>
<dbReference type="InterPro" id="IPR011250">
    <property type="entry name" value="OMP/PagP_B-barrel"/>
</dbReference>
<proteinExistence type="predicted"/>
<feature type="chain" id="PRO_5035251088" evidence="2">
    <location>
        <begin position="21"/>
        <end position="192"/>
    </location>
</feature>
<evidence type="ECO:0000313" key="4">
    <source>
        <dbReference type="EMBL" id="MBD0836988.1"/>
    </source>
</evidence>
<evidence type="ECO:0000256" key="1">
    <source>
        <dbReference type="ARBA" id="ARBA00022729"/>
    </source>
</evidence>
<dbReference type="EMBL" id="JACVXC010000008">
    <property type="protein sequence ID" value="MBD0836988.1"/>
    <property type="molecule type" value="Genomic_DNA"/>
</dbReference>
<gene>
    <name evidence="4" type="ORF">ICJ84_16250</name>
</gene>
<dbReference type="AlphaFoldDB" id="A0A8J6QIJ7"/>
<reference evidence="4" key="2">
    <citation type="submission" date="2020-09" db="EMBL/GenBank/DDBJ databases">
        <authorList>
            <person name="Wu Z."/>
        </authorList>
    </citation>
    <scope>NUCLEOTIDE SEQUENCE</scope>
    <source>
        <strain evidence="4">SC17</strain>
    </source>
</reference>
<comment type="caution">
    <text evidence="4">The sequence shown here is derived from an EMBL/GenBank/DDBJ whole genome shotgun (WGS) entry which is preliminary data.</text>
</comment>
<dbReference type="InterPro" id="IPR027385">
    <property type="entry name" value="Beta-barrel_OMP"/>
</dbReference>
<reference evidence="4" key="1">
    <citation type="journal article" date="2013" name="Int. J. Syst. Evol. Microbiol.">
        <title>Aestuariibaculum suncheonense gen. nov., sp. nov., a marine bacterium of the family Flavobacteriaceae isolated from a tidal flat and emended descriptions of the genera Gaetbulibacter and Tamlana.</title>
        <authorList>
            <person name="Jeong S.H."/>
            <person name="Park M.S."/>
            <person name="Jin H.M."/>
            <person name="Lee K."/>
            <person name="Park W."/>
            <person name="Jeon C.O."/>
        </authorList>
    </citation>
    <scope>NUCLEOTIDE SEQUENCE</scope>
    <source>
        <strain evidence="4">SC17</strain>
    </source>
</reference>
<evidence type="ECO:0000313" key="5">
    <source>
        <dbReference type="Proteomes" id="UP000602057"/>
    </source>
</evidence>
<feature type="signal peptide" evidence="2">
    <location>
        <begin position="1"/>
        <end position="20"/>
    </location>
</feature>
<keyword evidence="5" id="KW-1185">Reference proteome</keyword>
<keyword evidence="1 2" id="KW-0732">Signal</keyword>
<organism evidence="4 5">
    <name type="scientific">Aestuariibaculum suncheonense</name>
    <dbReference type="NCBI Taxonomy" id="1028745"/>
    <lineage>
        <taxon>Bacteria</taxon>
        <taxon>Pseudomonadati</taxon>
        <taxon>Bacteroidota</taxon>
        <taxon>Flavobacteriia</taxon>
        <taxon>Flavobacteriales</taxon>
        <taxon>Flavobacteriaceae</taxon>
    </lineage>
</organism>
<dbReference type="Proteomes" id="UP000602057">
    <property type="component" value="Unassembled WGS sequence"/>
</dbReference>
<name>A0A8J6QIJ7_9FLAO</name>
<protein>
    <submittedName>
        <fullName evidence="4">Outer membrane beta-barrel protein</fullName>
    </submittedName>
</protein>
<dbReference type="Pfam" id="PF13505">
    <property type="entry name" value="OMP_b-brl"/>
    <property type="match status" value="1"/>
</dbReference>